<sequence>MAQPRCLDLPEEAMRDLPAITEALVSARYIPADDYEICREEKILNRVYPLIENFLSWAYGGVPYQKLSANMVHFNRPCSIAVPPGSMVIIIPNHVATEGAKVAGQGVAKGTYWEFTKDEHIEPDFHATLVLLEKE</sequence>
<gene>
    <name evidence="1" type="ORF">O1611_g4635</name>
</gene>
<protein>
    <submittedName>
        <fullName evidence="1">Uncharacterized protein</fullName>
    </submittedName>
</protein>
<organism evidence="1 2">
    <name type="scientific">Lasiodiplodia mahajangana</name>
    <dbReference type="NCBI Taxonomy" id="1108764"/>
    <lineage>
        <taxon>Eukaryota</taxon>
        <taxon>Fungi</taxon>
        <taxon>Dikarya</taxon>
        <taxon>Ascomycota</taxon>
        <taxon>Pezizomycotina</taxon>
        <taxon>Dothideomycetes</taxon>
        <taxon>Dothideomycetes incertae sedis</taxon>
        <taxon>Botryosphaeriales</taxon>
        <taxon>Botryosphaeriaceae</taxon>
        <taxon>Lasiodiplodia</taxon>
    </lineage>
</organism>
<evidence type="ECO:0000313" key="2">
    <source>
        <dbReference type="Proteomes" id="UP001153332"/>
    </source>
</evidence>
<evidence type="ECO:0000313" key="1">
    <source>
        <dbReference type="EMBL" id="KAJ8128995.1"/>
    </source>
</evidence>
<comment type="caution">
    <text evidence="1">The sequence shown here is derived from an EMBL/GenBank/DDBJ whole genome shotgun (WGS) entry which is preliminary data.</text>
</comment>
<keyword evidence="2" id="KW-1185">Reference proteome</keyword>
<proteinExistence type="predicted"/>
<dbReference type="Proteomes" id="UP001153332">
    <property type="component" value="Unassembled WGS sequence"/>
</dbReference>
<accession>A0ACC2JNI9</accession>
<name>A0ACC2JNI9_9PEZI</name>
<dbReference type="EMBL" id="JAPUUL010000896">
    <property type="protein sequence ID" value="KAJ8128995.1"/>
    <property type="molecule type" value="Genomic_DNA"/>
</dbReference>
<reference evidence="1" key="1">
    <citation type="submission" date="2022-12" db="EMBL/GenBank/DDBJ databases">
        <title>Genome Sequence of Lasiodiplodia mahajangana.</title>
        <authorList>
            <person name="Buettner E."/>
        </authorList>
    </citation>
    <scope>NUCLEOTIDE SEQUENCE</scope>
    <source>
        <strain evidence="1">VT137</strain>
    </source>
</reference>